<gene>
    <name evidence="1" type="ORF">BC351_03985</name>
</gene>
<proteinExistence type="predicted"/>
<keyword evidence="2" id="KW-1185">Reference proteome</keyword>
<evidence type="ECO:0000313" key="2">
    <source>
        <dbReference type="Proteomes" id="UP000190626"/>
    </source>
</evidence>
<protein>
    <submittedName>
        <fullName evidence="1">Uncharacterized protein</fullName>
    </submittedName>
</protein>
<dbReference type="Proteomes" id="UP000190626">
    <property type="component" value="Unassembled WGS sequence"/>
</dbReference>
<comment type="caution">
    <text evidence="1">The sequence shown here is derived from an EMBL/GenBank/DDBJ whole genome shotgun (WGS) entry which is preliminary data.</text>
</comment>
<accession>A0A1V4HKU4</accession>
<reference evidence="2" key="1">
    <citation type="submission" date="2016-07" db="EMBL/GenBank/DDBJ databases">
        <authorList>
            <person name="Florea S."/>
            <person name="Webb J.S."/>
            <person name="Jaromczyk J."/>
            <person name="Schardl C.L."/>
        </authorList>
    </citation>
    <scope>NUCLEOTIDE SEQUENCE [LARGE SCALE GENOMIC DNA]</scope>
    <source>
        <strain evidence="2">CY1</strain>
    </source>
</reference>
<evidence type="ECO:0000313" key="1">
    <source>
        <dbReference type="EMBL" id="OPH57683.1"/>
    </source>
</evidence>
<name>A0A1V4HKU4_9BACL</name>
<dbReference type="AlphaFoldDB" id="A0A1V4HKU4"/>
<sequence length="81" mass="9455">MGSGFWIVISSSVYTLFKKLRINTKTEEEVLIMDRKTMCERLFIKCLTNAEVNLAVKSSENFKGLDFMTDEEIKELYEQYG</sequence>
<organism evidence="1 2">
    <name type="scientific">Paenibacillus ferrarius</name>
    <dbReference type="NCBI Taxonomy" id="1469647"/>
    <lineage>
        <taxon>Bacteria</taxon>
        <taxon>Bacillati</taxon>
        <taxon>Bacillota</taxon>
        <taxon>Bacilli</taxon>
        <taxon>Bacillales</taxon>
        <taxon>Paenibacillaceae</taxon>
        <taxon>Paenibacillus</taxon>
    </lineage>
</organism>
<dbReference type="EMBL" id="MBTG01000012">
    <property type="protein sequence ID" value="OPH57683.1"/>
    <property type="molecule type" value="Genomic_DNA"/>
</dbReference>